<comment type="caution">
    <text evidence="2">The sequence shown here is derived from an EMBL/GenBank/DDBJ whole genome shotgun (WGS) entry which is preliminary data.</text>
</comment>
<sequence>MTRVETIPETRTTTVREQTRPFLRQTPPSRLASTKWRRSPPTYQRVDDERPSIDESDLLAHLSLAGWLHLGGLLLAEAVPEGWLGAFREDVRQTPAPVSGWRERNAVVRADAVSMATGFQLSPPLRTDMRNGPLVAFLEPRVLASTGGAPGVLVSACEDSSLPSFRIEKAKKWKDGAEKTPTSTTSLIGWSIYSATTDVGAPQLKQLLATPADLQVDRVFIASYLTSDSRTTTTCDNLQQATSLHRRTPGLESATSDNSELLSSLQGTSGPTDTNGKSV</sequence>
<feature type="compositionally biased region" description="Polar residues" evidence="1">
    <location>
        <begin position="253"/>
        <end position="279"/>
    </location>
</feature>
<reference evidence="2 3" key="1">
    <citation type="submission" date="2018-04" db="EMBL/GenBank/DDBJ databases">
        <title>The genome of golden apple snail Pomacea canaliculata provides insight into stress tolerance and invasive adaptation.</title>
        <authorList>
            <person name="Liu C."/>
            <person name="Liu B."/>
            <person name="Ren Y."/>
            <person name="Zhang Y."/>
            <person name="Wang H."/>
            <person name="Li S."/>
            <person name="Jiang F."/>
            <person name="Yin L."/>
            <person name="Zhang G."/>
            <person name="Qian W."/>
            <person name="Fan W."/>
        </authorList>
    </citation>
    <scope>NUCLEOTIDE SEQUENCE [LARGE SCALE GENOMIC DNA]</scope>
    <source>
        <strain evidence="2">SZHN2017</strain>
        <tissue evidence="2">Muscle</tissue>
    </source>
</reference>
<accession>A0A2T7NJV2</accession>
<name>A0A2T7NJV2_POMCA</name>
<proteinExistence type="predicted"/>
<gene>
    <name evidence="2" type="ORF">C0Q70_19614</name>
</gene>
<dbReference type="Proteomes" id="UP000245119">
    <property type="component" value="Linkage Group LG12"/>
</dbReference>
<dbReference type="AlphaFoldDB" id="A0A2T7NJV2"/>
<evidence type="ECO:0000313" key="3">
    <source>
        <dbReference type="Proteomes" id="UP000245119"/>
    </source>
</evidence>
<evidence type="ECO:0000256" key="1">
    <source>
        <dbReference type="SAM" id="MobiDB-lite"/>
    </source>
</evidence>
<organism evidence="2 3">
    <name type="scientific">Pomacea canaliculata</name>
    <name type="common">Golden apple snail</name>
    <dbReference type="NCBI Taxonomy" id="400727"/>
    <lineage>
        <taxon>Eukaryota</taxon>
        <taxon>Metazoa</taxon>
        <taxon>Spiralia</taxon>
        <taxon>Lophotrochozoa</taxon>
        <taxon>Mollusca</taxon>
        <taxon>Gastropoda</taxon>
        <taxon>Caenogastropoda</taxon>
        <taxon>Architaenioglossa</taxon>
        <taxon>Ampullarioidea</taxon>
        <taxon>Ampullariidae</taxon>
        <taxon>Pomacea</taxon>
    </lineage>
</organism>
<feature type="region of interest" description="Disordered" evidence="1">
    <location>
        <begin position="1"/>
        <end position="49"/>
    </location>
</feature>
<dbReference type="EMBL" id="PZQS01000012">
    <property type="protein sequence ID" value="PVD21441.1"/>
    <property type="molecule type" value="Genomic_DNA"/>
</dbReference>
<evidence type="ECO:0000313" key="2">
    <source>
        <dbReference type="EMBL" id="PVD21441.1"/>
    </source>
</evidence>
<protein>
    <submittedName>
        <fullName evidence="2">Uncharacterized protein</fullName>
    </submittedName>
</protein>
<keyword evidence="3" id="KW-1185">Reference proteome</keyword>
<feature type="region of interest" description="Disordered" evidence="1">
    <location>
        <begin position="246"/>
        <end position="279"/>
    </location>
</feature>